<dbReference type="PANTHER" id="PTHR31147">
    <property type="entry name" value="ACYL TRANSFERASE 4"/>
    <property type="match status" value="1"/>
</dbReference>
<protein>
    <recommendedName>
        <fullName evidence="5">Benzyl alcohol O-benzoyltransferase</fullName>
    </recommendedName>
</protein>
<dbReference type="InterPro" id="IPR023213">
    <property type="entry name" value="CAT-like_dom_sf"/>
</dbReference>
<dbReference type="OMA" id="WERELFM"/>
<proteinExistence type="inferred from homology"/>
<accession>A0A921Q5A8</accession>
<dbReference type="PANTHER" id="PTHR31147:SF66">
    <property type="entry name" value="OS05G0315700 PROTEIN"/>
    <property type="match status" value="1"/>
</dbReference>
<evidence type="ECO:0000256" key="1">
    <source>
        <dbReference type="ARBA" id="ARBA00009861"/>
    </source>
</evidence>
<organism evidence="3 4">
    <name type="scientific">Sorghum bicolor</name>
    <name type="common">Sorghum</name>
    <name type="synonym">Sorghum vulgare</name>
    <dbReference type="NCBI Taxonomy" id="4558"/>
    <lineage>
        <taxon>Eukaryota</taxon>
        <taxon>Viridiplantae</taxon>
        <taxon>Streptophyta</taxon>
        <taxon>Embryophyta</taxon>
        <taxon>Tracheophyta</taxon>
        <taxon>Spermatophyta</taxon>
        <taxon>Magnoliopsida</taxon>
        <taxon>Liliopsida</taxon>
        <taxon>Poales</taxon>
        <taxon>Poaceae</taxon>
        <taxon>PACMAD clade</taxon>
        <taxon>Panicoideae</taxon>
        <taxon>Andropogonodae</taxon>
        <taxon>Andropogoneae</taxon>
        <taxon>Sorghinae</taxon>
        <taxon>Sorghum</taxon>
    </lineage>
</organism>
<dbReference type="Gramene" id="EER90098">
    <property type="protein sequence ID" value="EER90098"/>
    <property type="gene ID" value="SORBI_3010G204000"/>
</dbReference>
<evidence type="ECO:0000256" key="2">
    <source>
        <dbReference type="ARBA" id="ARBA00022679"/>
    </source>
</evidence>
<comment type="caution">
    <text evidence="3">The sequence shown here is derived from an EMBL/GenBank/DDBJ whole genome shotgun (WGS) entry which is preliminary data.</text>
</comment>
<reference evidence="3" key="2">
    <citation type="submission" date="2020-10" db="EMBL/GenBank/DDBJ databases">
        <authorList>
            <person name="Cooper E.A."/>
            <person name="Brenton Z.W."/>
            <person name="Flinn B.S."/>
            <person name="Jenkins J."/>
            <person name="Shu S."/>
            <person name="Flowers D."/>
            <person name="Luo F."/>
            <person name="Wang Y."/>
            <person name="Xia P."/>
            <person name="Barry K."/>
            <person name="Daum C."/>
            <person name="Lipzen A."/>
            <person name="Yoshinaga Y."/>
            <person name="Schmutz J."/>
            <person name="Saski C."/>
            <person name="Vermerris W."/>
            <person name="Kresovich S."/>
        </authorList>
    </citation>
    <scope>NUCLEOTIDE SEQUENCE</scope>
</reference>
<dbReference type="AlphaFoldDB" id="A0A921Q5A8"/>
<evidence type="ECO:0000313" key="3">
    <source>
        <dbReference type="EMBL" id="KAG0515288.1"/>
    </source>
</evidence>
<dbReference type="GO" id="GO:0016747">
    <property type="term" value="F:acyltransferase activity, transferring groups other than amino-acyl groups"/>
    <property type="evidence" value="ECO:0007669"/>
    <property type="project" value="UniProtKB-ARBA"/>
</dbReference>
<comment type="similarity">
    <text evidence="1">Belongs to the plant acyltransferase family.</text>
</comment>
<evidence type="ECO:0000313" key="4">
    <source>
        <dbReference type="Proteomes" id="UP000807115"/>
    </source>
</evidence>
<dbReference type="Gene3D" id="3.30.559.10">
    <property type="entry name" value="Chloramphenicol acetyltransferase-like domain"/>
    <property type="match status" value="2"/>
</dbReference>
<evidence type="ECO:0008006" key="5">
    <source>
        <dbReference type="Google" id="ProtNLM"/>
    </source>
</evidence>
<gene>
    <name evidence="3" type="ORF">BDA96_10G265300</name>
</gene>
<dbReference type="EMBL" id="CM027689">
    <property type="protein sequence ID" value="KAG0515288.1"/>
    <property type="molecule type" value="Genomic_DNA"/>
</dbReference>
<reference evidence="3" key="1">
    <citation type="journal article" date="2019" name="BMC Genomics">
        <title>A new reference genome for Sorghum bicolor reveals high levels of sequence similarity between sweet and grain genotypes: implications for the genetics of sugar metabolism.</title>
        <authorList>
            <person name="Cooper E.A."/>
            <person name="Brenton Z.W."/>
            <person name="Flinn B.S."/>
            <person name="Jenkins J."/>
            <person name="Shu S."/>
            <person name="Flowers D."/>
            <person name="Luo F."/>
            <person name="Wang Y."/>
            <person name="Xia P."/>
            <person name="Barry K."/>
            <person name="Daum C."/>
            <person name="Lipzen A."/>
            <person name="Yoshinaga Y."/>
            <person name="Schmutz J."/>
            <person name="Saski C."/>
            <person name="Vermerris W."/>
            <person name="Kresovich S."/>
        </authorList>
    </citation>
    <scope>NUCLEOTIDE SEQUENCE</scope>
</reference>
<dbReference type="Pfam" id="PF02458">
    <property type="entry name" value="Transferase"/>
    <property type="match status" value="1"/>
</dbReference>
<dbReference type="Proteomes" id="UP000807115">
    <property type="component" value="Chromosome 10"/>
</dbReference>
<dbReference type="InterPro" id="IPR050898">
    <property type="entry name" value="Plant_acyltransferase"/>
</dbReference>
<sequence>MAGVPSLTTTFPVRRGERQLVSPARPTPYEFKMLSDIDDQDVLRFYRSGAFFYRSNASAMAGLDPVEVIRSALSEALVHFYPLAGRFRELRPTRKLVVECTGEGVVFVEADADVRMDDLGDFLAPPVPCYDKWLCEPESPTADVVDRPLLYVQVTRLKCGGFIFAFQICHCMADGIGTVQFLTALTEFVRGVPGAPTVRPVWERELLTASSWPPEISHDHLEYAPLPDAAGDDRAAANPSDVFAHHAFFFGPTEIAAIRAQAPPALRSAVSRFDLVGAFMWRCRTAALHFFDPDDDDAAAIVVRLHMFVNARVRNRSRRPVPRGYYGNAFAFAAASAPAGELCRRPFRYALQLLLEAKARASREGYVQSVAGFNAARRRPPFPKARTYLISDVTQAGMLAVDFGWGRPVYGGPATIMLASFHQEGRNEAGEPGIVVPIRLPAPAMERLKRNVRKGLGAHVDVETKTTADETNSNMHGGAPVLAKL</sequence>
<name>A0A921Q5A8_SORBI</name>
<keyword evidence="2" id="KW-0808">Transferase</keyword>